<protein>
    <submittedName>
        <fullName evidence="1">Uncharacterized protein</fullName>
    </submittedName>
</protein>
<organism evidence="1 2">
    <name type="scientific">Streptomyces pratisoli</name>
    <dbReference type="NCBI Taxonomy" id="3139917"/>
    <lineage>
        <taxon>Bacteria</taxon>
        <taxon>Bacillati</taxon>
        <taxon>Actinomycetota</taxon>
        <taxon>Actinomycetes</taxon>
        <taxon>Kitasatosporales</taxon>
        <taxon>Streptomycetaceae</taxon>
        <taxon>Streptomyces</taxon>
    </lineage>
</organism>
<sequence>MPPGAQVTELADTLGHDIRIGCRSMGPGLGFGGSCPSKDPRRFITGVDERCVDEAAGIRSQEPGAIRM</sequence>
<evidence type="ECO:0000313" key="2">
    <source>
        <dbReference type="Proteomes" id="UP001375539"/>
    </source>
</evidence>
<comment type="caution">
    <text evidence="1">The sequence shown here is derived from an EMBL/GenBank/DDBJ whole genome shotgun (WGS) entry which is preliminary data.</text>
</comment>
<reference evidence="1" key="1">
    <citation type="submission" date="2024-03" db="EMBL/GenBank/DDBJ databases">
        <title>Novel Streptomyces species of biotechnological and ecological value are a feature of Machair soil.</title>
        <authorList>
            <person name="Prole J.R."/>
            <person name="Goodfellow M."/>
            <person name="Allenby N."/>
            <person name="Ward A.C."/>
        </authorList>
    </citation>
    <scope>NUCLEOTIDE SEQUENCE</scope>
    <source>
        <strain evidence="1">MS1.AVA.4</strain>
    </source>
</reference>
<dbReference type="EMBL" id="JBBKAI010000002">
    <property type="protein sequence ID" value="MEJ8658829.1"/>
    <property type="molecule type" value="Genomic_DNA"/>
</dbReference>
<keyword evidence="2" id="KW-1185">Reference proteome</keyword>
<accession>A0ACC6QKQ6</accession>
<name>A0ACC6QKQ6_9ACTN</name>
<gene>
    <name evidence="1" type="ORF">WKI58_20300</name>
</gene>
<proteinExistence type="predicted"/>
<evidence type="ECO:0000313" key="1">
    <source>
        <dbReference type="EMBL" id="MEJ8658829.1"/>
    </source>
</evidence>
<dbReference type="Proteomes" id="UP001375539">
    <property type="component" value="Unassembled WGS sequence"/>
</dbReference>